<dbReference type="InterPro" id="IPR018359">
    <property type="entry name" value="Bromodomain_CS"/>
</dbReference>
<reference evidence="13" key="1">
    <citation type="journal article" date="2020" name="J. Eukaryot. Microbiol.">
        <title>De novo Sequencing, Assembly and Annotation of the Transcriptome for the Free-Living Testate Amoeba Arcella intermedia.</title>
        <authorList>
            <person name="Ribeiro G.M."/>
            <person name="Porfirio-Sousa A.L."/>
            <person name="Maurer-Alcala X.X."/>
            <person name="Katz L.A."/>
            <person name="Lahr D.J.G."/>
        </authorList>
    </citation>
    <scope>NUCLEOTIDE SEQUENCE</scope>
</reference>
<dbReference type="InterPro" id="IPR013083">
    <property type="entry name" value="Znf_RING/FYVE/PHD"/>
</dbReference>
<evidence type="ECO:0000259" key="12">
    <source>
        <dbReference type="PROSITE" id="PS50016"/>
    </source>
</evidence>
<feature type="compositionally biased region" description="Polar residues" evidence="10">
    <location>
        <begin position="1"/>
        <end position="16"/>
    </location>
</feature>
<accession>A0A6B2L0Q8</accession>
<feature type="region of interest" description="Disordered" evidence="10">
    <location>
        <begin position="1"/>
        <end position="83"/>
    </location>
</feature>
<sequence>MKVQTEQGNGQSFETNEANEGEETQAQNSTREAEEDNTKNEEMEIVQKSTDNAEKEKEKENEGKKTEDDHIQENEHSSEDPNDDFCKFCNATGDLLCCEKCPTSWHLYCLQPPLKDFPEGDWSCPLCEKKELGPPITLSKVELRITRELHRPNRQRRKSTEAQTEERFAVPPGPWWDCITLISTLKKHKSAWPFLDPVDPVRLKILEYYQVVPRPMDLGTVEKKLRDEKYRNMHQFANDVRLIWSNAETFNGPEHNVTKLAYEVREVFEKLFQEKLRYWRDYIEKMPLTRRRKKPTFVPKEPPKKPLKSEGSCSTDTGEDEVPAKNVRRESSSKLTKQKSKVSTSATPNSKKSNSTTKAKNTPAKPPITKQRSTTQPQPTIMTYNIPNPTTYPRTHMPNPTSPPKGTTLPPISPHLNNPAHAGVPVSPMYPKNFATRTLPTSPHSRSGSMVNGNYDVTGDVRMGVPVQYMRVHYEKKIVKADSTSLDSLKMRLKNCFDIQCNIRLYYLDEDKTRINVFDENCFNIFLQSKIPKDLFMEKE</sequence>
<keyword evidence="7" id="KW-0539">Nucleus</keyword>
<evidence type="ECO:0000313" key="13">
    <source>
        <dbReference type="EMBL" id="NDV30556.1"/>
    </source>
</evidence>
<evidence type="ECO:0000256" key="7">
    <source>
        <dbReference type="ARBA" id="ARBA00023242"/>
    </source>
</evidence>
<dbReference type="GO" id="GO:0005634">
    <property type="term" value="C:nucleus"/>
    <property type="evidence" value="ECO:0007669"/>
    <property type="project" value="UniProtKB-SubCell"/>
</dbReference>
<dbReference type="PANTHER" id="PTHR45915">
    <property type="entry name" value="TRANSCRIPTION INTERMEDIARY FACTOR"/>
    <property type="match status" value="1"/>
</dbReference>
<dbReference type="PROSITE" id="PS50016">
    <property type="entry name" value="ZF_PHD_2"/>
    <property type="match status" value="1"/>
</dbReference>
<name>A0A6B2L0Q8_9EUKA</name>
<evidence type="ECO:0000256" key="1">
    <source>
        <dbReference type="ARBA" id="ARBA00004123"/>
    </source>
</evidence>
<dbReference type="InterPro" id="IPR036427">
    <property type="entry name" value="Bromodomain-like_sf"/>
</dbReference>
<organism evidence="13">
    <name type="scientific">Arcella intermedia</name>
    <dbReference type="NCBI Taxonomy" id="1963864"/>
    <lineage>
        <taxon>Eukaryota</taxon>
        <taxon>Amoebozoa</taxon>
        <taxon>Tubulinea</taxon>
        <taxon>Elardia</taxon>
        <taxon>Arcellinida</taxon>
        <taxon>Sphaerothecina</taxon>
        <taxon>Arcellidae</taxon>
        <taxon>Arcella</taxon>
    </lineage>
</organism>
<keyword evidence="3 9" id="KW-0863">Zinc-finger</keyword>
<evidence type="ECO:0000256" key="10">
    <source>
        <dbReference type="SAM" id="MobiDB-lite"/>
    </source>
</evidence>
<dbReference type="SUPFAM" id="SSF47370">
    <property type="entry name" value="Bromodomain"/>
    <property type="match status" value="1"/>
</dbReference>
<evidence type="ECO:0000256" key="2">
    <source>
        <dbReference type="ARBA" id="ARBA00022723"/>
    </source>
</evidence>
<dbReference type="Gene3D" id="1.20.920.10">
    <property type="entry name" value="Bromodomain-like"/>
    <property type="match status" value="1"/>
</dbReference>
<dbReference type="PROSITE" id="PS00633">
    <property type="entry name" value="BROMODOMAIN_1"/>
    <property type="match status" value="1"/>
</dbReference>
<dbReference type="EMBL" id="GIBP01001587">
    <property type="protein sequence ID" value="NDV30556.1"/>
    <property type="molecule type" value="Transcribed_RNA"/>
</dbReference>
<evidence type="ECO:0000259" key="11">
    <source>
        <dbReference type="PROSITE" id="PS50014"/>
    </source>
</evidence>
<feature type="compositionally biased region" description="Polar residues" evidence="10">
    <location>
        <begin position="370"/>
        <end position="393"/>
    </location>
</feature>
<dbReference type="SMART" id="SM00249">
    <property type="entry name" value="PHD"/>
    <property type="match status" value="1"/>
</dbReference>
<keyword evidence="5" id="KW-0175">Coiled coil</keyword>
<dbReference type="GO" id="GO:0008270">
    <property type="term" value="F:zinc ion binding"/>
    <property type="evidence" value="ECO:0007669"/>
    <property type="project" value="UniProtKB-KW"/>
</dbReference>
<evidence type="ECO:0000256" key="3">
    <source>
        <dbReference type="ARBA" id="ARBA00022771"/>
    </source>
</evidence>
<keyword evidence="2" id="KW-0479">Metal-binding</keyword>
<dbReference type="AlphaFoldDB" id="A0A6B2L0Q8"/>
<dbReference type="Gene3D" id="3.30.40.10">
    <property type="entry name" value="Zinc/RING finger domain, C3HC4 (zinc finger)"/>
    <property type="match status" value="1"/>
</dbReference>
<evidence type="ECO:0000256" key="9">
    <source>
        <dbReference type="PROSITE-ProRule" id="PRU00146"/>
    </source>
</evidence>
<keyword evidence="4" id="KW-0862">Zinc</keyword>
<dbReference type="SUPFAM" id="SSF57903">
    <property type="entry name" value="FYVE/PHD zinc finger"/>
    <property type="match status" value="1"/>
</dbReference>
<dbReference type="InterPro" id="IPR011011">
    <property type="entry name" value="Znf_FYVE_PHD"/>
</dbReference>
<proteinExistence type="predicted"/>
<evidence type="ECO:0008006" key="14">
    <source>
        <dbReference type="Google" id="ProtNLM"/>
    </source>
</evidence>
<dbReference type="InterPro" id="IPR019786">
    <property type="entry name" value="Zinc_finger_PHD-type_CS"/>
</dbReference>
<dbReference type="PRINTS" id="PR00503">
    <property type="entry name" value="BROMODOMAIN"/>
</dbReference>
<dbReference type="PROSITE" id="PS01359">
    <property type="entry name" value="ZF_PHD_1"/>
    <property type="match status" value="1"/>
</dbReference>
<dbReference type="Pfam" id="PF00439">
    <property type="entry name" value="Bromodomain"/>
    <property type="match status" value="1"/>
</dbReference>
<dbReference type="PROSITE" id="PS50014">
    <property type="entry name" value="BROMODOMAIN_2"/>
    <property type="match status" value="1"/>
</dbReference>
<dbReference type="Pfam" id="PF00628">
    <property type="entry name" value="PHD"/>
    <property type="match status" value="1"/>
</dbReference>
<dbReference type="SMART" id="SM00297">
    <property type="entry name" value="BROMO"/>
    <property type="match status" value="1"/>
</dbReference>
<evidence type="ECO:0000256" key="8">
    <source>
        <dbReference type="PROSITE-ProRule" id="PRU00035"/>
    </source>
</evidence>
<evidence type="ECO:0000256" key="4">
    <source>
        <dbReference type="ARBA" id="ARBA00022833"/>
    </source>
</evidence>
<dbReference type="GO" id="GO:0000785">
    <property type="term" value="C:chromatin"/>
    <property type="evidence" value="ECO:0007669"/>
    <property type="project" value="TreeGrafter"/>
</dbReference>
<feature type="compositionally biased region" description="Basic and acidic residues" evidence="10">
    <location>
        <begin position="51"/>
        <end position="79"/>
    </location>
</feature>
<feature type="compositionally biased region" description="Low complexity" evidence="10">
    <location>
        <begin position="343"/>
        <end position="363"/>
    </location>
</feature>
<dbReference type="PANTHER" id="PTHR45915:SF6">
    <property type="entry name" value="E3 UBIQUITIN-PROTEIN LIGASE TRIM33"/>
    <property type="match status" value="1"/>
</dbReference>
<dbReference type="InterPro" id="IPR019787">
    <property type="entry name" value="Znf_PHD-finger"/>
</dbReference>
<feature type="domain" description="PHD-type" evidence="12">
    <location>
        <begin position="83"/>
        <end position="130"/>
    </location>
</feature>
<evidence type="ECO:0000256" key="5">
    <source>
        <dbReference type="ARBA" id="ARBA00023054"/>
    </source>
</evidence>
<dbReference type="InterPro" id="IPR001965">
    <property type="entry name" value="Znf_PHD"/>
</dbReference>
<feature type="region of interest" description="Disordered" evidence="10">
    <location>
        <begin position="293"/>
        <end position="408"/>
    </location>
</feature>
<feature type="domain" description="Bromo" evidence="11">
    <location>
        <begin position="186"/>
        <end position="258"/>
    </location>
</feature>
<evidence type="ECO:0000256" key="6">
    <source>
        <dbReference type="ARBA" id="ARBA00023117"/>
    </source>
</evidence>
<comment type="subcellular location">
    <subcellularLocation>
        <location evidence="1">Nucleus</location>
    </subcellularLocation>
</comment>
<keyword evidence="6 8" id="KW-0103">Bromodomain</keyword>
<dbReference type="InterPro" id="IPR001487">
    <property type="entry name" value="Bromodomain"/>
</dbReference>
<dbReference type="CDD" id="cd15532">
    <property type="entry name" value="PHD2_CHD_II"/>
    <property type="match status" value="1"/>
</dbReference>
<protein>
    <recommendedName>
        <fullName evidence="14">PHD-type domain-containing protein</fullName>
    </recommendedName>
</protein>